<dbReference type="SMART" id="SM00714">
    <property type="entry name" value="LITAF"/>
    <property type="match status" value="1"/>
</dbReference>
<dbReference type="Pfam" id="PF05721">
    <property type="entry name" value="PhyH"/>
    <property type="match status" value="1"/>
</dbReference>
<name>A0A820MG62_9BILA</name>
<evidence type="ECO:0000259" key="10">
    <source>
        <dbReference type="PROSITE" id="PS51837"/>
    </source>
</evidence>
<dbReference type="InterPro" id="IPR037519">
    <property type="entry name" value="LITAF_fam"/>
</dbReference>
<comment type="subcellular location">
    <subcellularLocation>
        <location evidence="2">Endosome membrane</location>
        <topology evidence="2">Peripheral membrane protein</topology>
    </subcellularLocation>
    <subcellularLocation>
        <location evidence="1">Late endosome membrane</location>
    </subcellularLocation>
    <subcellularLocation>
        <location evidence="3">Lysosome membrane</location>
        <topology evidence="3">Peripheral membrane protein</topology>
        <orientation evidence="3">Cytoplasmic side</orientation>
    </subcellularLocation>
</comment>
<keyword evidence="6" id="KW-0862">Zinc</keyword>
<dbReference type="PANTHER" id="PTHR23292">
    <property type="entry name" value="LIPOPOLYSACCHARIDE-INDUCED TUMOR NECROSIS FACTOR-ALPHA FACTOR"/>
    <property type="match status" value="1"/>
</dbReference>
<feature type="compositionally biased region" description="Polar residues" evidence="8">
    <location>
        <begin position="1"/>
        <end position="22"/>
    </location>
</feature>
<dbReference type="AlphaFoldDB" id="A0A820MG62"/>
<organism evidence="11 12">
    <name type="scientific">Rotaria socialis</name>
    <dbReference type="NCBI Taxonomy" id="392032"/>
    <lineage>
        <taxon>Eukaryota</taxon>
        <taxon>Metazoa</taxon>
        <taxon>Spiralia</taxon>
        <taxon>Gnathifera</taxon>
        <taxon>Rotifera</taxon>
        <taxon>Eurotatoria</taxon>
        <taxon>Bdelloidea</taxon>
        <taxon>Philodinida</taxon>
        <taxon>Philodinidae</taxon>
        <taxon>Rotaria</taxon>
    </lineage>
</organism>
<dbReference type="Gene3D" id="2.60.120.620">
    <property type="entry name" value="q2cbj1_9rhob like domain"/>
    <property type="match status" value="1"/>
</dbReference>
<evidence type="ECO:0000256" key="5">
    <source>
        <dbReference type="ARBA" id="ARBA00022723"/>
    </source>
</evidence>
<feature type="domain" description="LITAF" evidence="10">
    <location>
        <begin position="62"/>
        <end position="146"/>
    </location>
</feature>
<evidence type="ECO:0000256" key="8">
    <source>
        <dbReference type="SAM" id="MobiDB-lite"/>
    </source>
</evidence>
<feature type="region of interest" description="Disordered" evidence="8">
    <location>
        <begin position="1"/>
        <end position="58"/>
    </location>
</feature>
<evidence type="ECO:0000313" key="12">
    <source>
        <dbReference type="Proteomes" id="UP000663862"/>
    </source>
</evidence>
<evidence type="ECO:0000313" key="11">
    <source>
        <dbReference type="EMBL" id="CAF4373674.1"/>
    </source>
</evidence>
<evidence type="ECO:0000256" key="4">
    <source>
        <dbReference type="ARBA" id="ARBA00005975"/>
    </source>
</evidence>
<dbReference type="GO" id="GO:0098574">
    <property type="term" value="C:cytoplasmic side of lysosomal membrane"/>
    <property type="evidence" value="ECO:0007669"/>
    <property type="project" value="TreeGrafter"/>
</dbReference>
<keyword evidence="7 9" id="KW-0472">Membrane</keyword>
<accession>A0A820MG62</accession>
<evidence type="ECO:0000256" key="1">
    <source>
        <dbReference type="ARBA" id="ARBA00004414"/>
    </source>
</evidence>
<dbReference type="InterPro" id="IPR008775">
    <property type="entry name" value="Phytyl_CoA_dOase-like"/>
</dbReference>
<protein>
    <recommendedName>
        <fullName evidence="10">LITAF domain-containing protein</fullName>
    </recommendedName>
</protein>
<comment type="caution">
    <text evidence="11">The sequence shown here is derived from an EMBL/GenBank/DDBJ whole genome shotgun (WGS) entry which is preliminary data.</text>
</comment>
<evidence type="ECO:0000256" key="3">
    <source>
        <dbReference type="ARBA" id="ARBA00004630"/>
    </source>
</evidence>
<evidence type="ECO:0000256" key="6">
    <source>
        <dbReference type="ARBA" id="ARBA00022833"/>
    </source>
</evidence>
<keyword evidence="5" id="KW-0479">Metal-binding</keyword>
<sequence length="449" mass="49154">MNNTESNTTTARYTKNPLSANEHSADETVVQQSVDPPPAYADNAKNDPSKQNQAVPPVTPPVTQIITVMQPKLGSLPVQCTCSKCHQSIVSRTELSNGLAVWVACLALVVVGCWLGCCLIPFCVDDLKDVTHCCPNCNTVLDIKDFPLVSLAHSMSTATVNIARIPAAKENVEDEILECLRRDGVAIVTGMYTRSHVEQVKQDLAPHFDSDTIDQSGFFPSTTQRAMGFFAISRACIDMAMNPLLLSVANRLLTSTYTFYVGSEKKTVQSKPIISSTVGFRINPGGQQQELHRDDTDFHARPCDWPMMIGCIIALSRTHKNNGATLVIPGSHLWEDSNRASLVEEAIPAELEPGDAAIFVGNLYHAGGSNLTLDERREIAGIFMAKGFYRQAENEYLAVPPERCKELQLSPAELRVLGYGISQPACGFFKYKDPMESIFGIVDDETVLL</sequence>
<keyword evidence="9" id="KW-0812">Transmembrane</keyword>
<dbReference type="PROSITE" id="PS51837">
    <property type="entry name" value="LITAF"/>
    <property type="match status" value="1"/>
</dbReference>
<proteinExistence type="inferred from homology"/>
<keyword evidence="9" id="KW-1133">Transmembrane helix</keyword>
<dbReference type="GO" id="GO:0005634">
    <property type="term" value="C:nucleus"/>
    <property type="evidence" value="ECO:0007669"/>
    <property type="project" value="TreeGrafter"/>
</dbReference>
<dbReference type="EMBL" id="CAJOBQ010000524">
    <property type="protein sequence ID" value="CAF4373674.1"/>
    <property type="molecule type" value="Genomic_DNA"/>
</dbReference>
<reference evidence="11" key="1">
    <citation type="submission" date="2021-02" db="EMBL/GenBank/DDBJ databases">
        <authorList>
            <person name="Nowell W R."/>
        </authorList>
    </citation>
    <scope>NUCLEOTIDE SEQUENCE</scope>
</reference>
<dbReference type="PANTHER" id="PTHR23292:SF46">
    <property type="entry name" value="LIPOPOLYSACCHARIDE-INDUCED TUMOR NECROSIS FACTOR-ALPHA FACTOR HOMOLOG"/>
    <property type="match status" value="1"/>
</dbReference>
<comment type="similarity">
    <text evidence="4">Belongs to the CDIP1/LITAF family.</text>
</comment>
<dbReference type="Pfam" id="PF10601">
    <property type="entry name" value="zf-LITAF-like"/>
    <property type="match status" value="1"/>
</dbReference>
<feature type="transmembrane region" description="Helical" evidence="9">
    <location>
        <begin position="99"/>
        <end position="122"/>
    </location>
</feature>
<dbReference type="GO" id="GO:0008270">
    <property type="term" value="F:zinc ion binding"/>
    <property type="evidence" value="ECO:0007669"/>
    <property type="project" value="TreeGrafter"/>
</dbReference>
<dbReference type="SUPFAM" id="SSF51197">
    <property type="entry name" value="Clavaminate synthase-like"/>
    <property type="match status" value="1"/>
</dbReference>
<evidence type="ECO:0000256" key="2">
    <source>
        <dbReference type="ARBA" id="ARBA00004481"/>
    </source>
</evidence>
<gene>
    <name evidence="11" type="ORF">TSG867_LOCUS11075</name>
</gene>
<evidence type="ECO:0000256" key="7">
    <source>
        <dbReference type="ARBA" id="ARBA00023136"/>
    </source>
</evidence>
<dbReference type="Proteomes" id="UP000663862">
    <property type="component" value="Unassembled WGS sequence"/>
</dbReference>
<dbReference type="GO" id="GO:0098560">
    <property type="term" value="C:cytoplasmic side of late endosome membrane"/>
    <property type="evidence" value="ECO:0007669"/>
    <property type="project" value="TreeGrafter"/>
</dbReference>
<dbReference type="InterPro" id="IPR006629">
    <property type="entry name" value="LITAF"/>
</dbReference>
<evidence type="ECO:0000256" key="9">
    <source>
        <dbReference type="SAM" id="Phobius"/>
    </source>
</evidence>